<dbReference type="Proteomes" id="UP000839617">
    <property type="component" value="Unassembled WGS sequence"/>
</dbReference>
<dbReference type="Proteomes" id="UP000885385">
    <property type="component" value="Unassembled WGS sequence"/>
</dbReference>
<dbReference type="Proteomes" id="UP000839915">
    <property type="component" value="Unassembled WGS sequence"/>
</dbReference>
<reference evidence="17 21" key="1">
    <citation type="submission" date="2014-09" db="EMBL/GenBank/DDBJ databases">
        <title>Salmonella Genotype and Phenotype Association.</title>
        <authorList>
            <person name="Chen Y."/>
            <person name="Folster J."/>
            <person name="Ayers S."/>
            <person name="Kabera C."/>
            <person name="Li C."/>
            <person name="Mukherjee S."/>
            <person name="Lam C."/>
            <person name="Zhao S."/>
            <person name="McDermott P."/>
        </authorList>
    </citation>
    <scope>NUCLEOTIDE SEQUENCE [LARGE SCALE GENOMIC DNA]</scope>
    <source>
        <strain evidence="17 21">CVM N32045</strain>
    </source>
</reference>
<evidence type="ECO:0000313" key="14">
    <source>
        <dbReference type="EMBL" id="EDI6665443.1"/>
    </source>
</evidence>
<evidence type="ECO:0000313" key="17">
    <source>
        <dbReference type="EMBL" id="KTZ05543.1"/>
    </source>
</evidence>
<evidence type="ECO:0000313" key="7">
    <source>
        <dbReference type="EMBL" id="EBZ6924130.1"/>
    </source>
</evidence>
<feature type="region of interest" description="Disordered" evidence="1">
    <location>
        <begin position="50"/>
        <end position="112"/>
    </location>
</feature>
<evidence type="ECO:0000313" key="3">
    <source>
        <dbReference type="EMBL" id="EBU9275307.1"/>
    </source>
</evidence>
<protein>
    <submittedName>
        <fullName evidence="2 17">Lipoprotein</fullName>
    </submittedName>
</protein>
<reference evidence="6" key="6">
    <citation type="submission" date="2018-07" db="EMBL/GenBank/DDBJ databases">
        <authorList>
            <person name="Ashton P.M."/>
            <person name="Dallman T."/>
            <person name="Nair S."/>
            <person name="De Pinna E."/>
            <person name="Peters T."/>
            <person name="Grant K."/>
        </authorList>
    </citation>
    <scope>NUCLEOTIDE SEQUENCE [LARGE SCALE GENOMIC DNA]</scope>
    <source>
        <strain evidence="4">231108</strain>
        <strain evidence="9">265852</strain>
        <strain evidence="18">29290</strain>
        <strain evidence="6">356083</strain>
        <strain evidence="5">422529</strain>
        <strain evidence="19">425567</strain>
        <strain evidence="13">43916</strain>
        <strain evidence="3">488670</strain>
        <strain evidence="7">632340</strain>
        <strain evidence="11">86846</strain>
    </source>
</reference>
<dbReference type="Proteomes" id="UP000839914">
    <property type="component" value="Unassembled WGS sequence"/>
</dbReference>
<dbReference type="EMBL" id="AAKVET010000042">
    <property type="protein sequence ID" value="ECW0642818.1"/>
    <property type="molecule type" value="Genomic_DNA"/>
</dbReference>
<dbReference type="Proteomes" id="UP000839581">
    <property type="component" value="Unassembled WGS sequence"/>
</dbReference>
<feature type="compositionally biased region" description="Basic and acidic residues" evidence="1">
    <location>
        <begin position="50"/>
        <end position="59"/>
    </location>
</feature>
<dbReference type="EMBL" id="AAHNIA010000104">
    <property type="protein sequence ID" value="EBY1705135.1"/>
    <property type="molecule type" value="Genomic_DNA"/>
</dbReference>
<evidence type="ECO:0000313" key="16">
    <source>
        <dbReference type="EMBL" id="HAE5078936.1"/>
    </source>
</evidence>
<dbReference type="Proteomes" id="UP000885258">
    <property type="component" value="Unassembled WGS sequence"/>
</dbReference>
<reference evidence="8 22" key="5">
    <citation type="submission" date="2018-07" db="EMBL/GenBank/DDBJ databases">
        <authorList>
            <consortium name="GenomeTrakr network: Whole genome sequencing for foodborne pathogen traceback"/>
        </authorList>
    </citation>
    <scope>NUCLEOTIDE SEQUENCE [LARGE SCALE GENOMIC DNA]</scope>
    <source>
        <strain evidence="12">AUSMDU00020735</strain>
        <strain evidence="8 22">VA_WGS-00080</strain>
    </source>
</reference>
<dbReference type="EMBL" id="JYVU01000070">
    <property type="protein sequence ID" value="KTZ05543.1"/>
    <property type="molecule type" value="Genomic_DNA"/>
</dbReference>
<dbReference type="EMBL" id="AAMLUT010000007">
    <property type="protein sequence ID" value="EDI6665443.1"/>
    <property type="molecule type" value="Genomic_DNA"/>
</dbReference>
<evidence type="ECO:0000313" key="8">
    <source>
        <dbReference type="EMBL" id="ECE0298347.1"/>
    </source>
</evidence>
<feature type="compositionally biased region" description="Polar residues" evidence="1">
    <location>
        <begin position="60"/>
        <end position="91"/>
    </location>
</feature>
<reference evidence="16" key="4">
    <citation type="submission" date="2018-07" db="EMBL/GenBank/DDBJ databases">
        <authorList>
            <consortium name="NCBI Pathogen Detection Project"/>
        </authorList>
    </citation>
    <scope>NUCLEOTIDE SEQUENCE</scope>
    <source>
        <strain evidence="16">1707</strain>
        <strain evidence="15">Salmonella enterica</strain>
    </source>
</reference>
<keyword evidence="2" id="KW-0449">Lipoprotein</keyword>
<accession>A0A0H3T9E5</accession>
<evidence type="ECO:0000313" key="15">
    <source>
        <dbReference type="EMBL" id="HAB0972390.1"/>
    </source>
</evidence>
<dbReference type="RefSeq" id="WP_000798705.1">
    <property type="nucleotide sequence ID" value="NZ_AP023291.1"/>
</dbReference>
<dbReference type="EMBL" id="AAKUOT010000109">
    <property type="protein sequence ID" value="ECV8763958.1"/>
    <property type="molecule type" value="Genomic_DNA"/>
</dbReference>
<dbReference type="PATRIC" id="fig|59201.158.peg.1104"/>
<dbReference type="Proteomes" id="UP000839905">
    <property type="component" value="Unassembled WGS sequence"/>
</dbReference>
<dbReference type="Proteomes" id="UP000839595">
    <property type="component" value="Unassembled WGS sequence"/>
</dbReference>
<evidence type="ECO:0000313" key="10">
    <source>
        <dbReference type="EMBL" id="ECU8356741.1"/>
    </source>
</evidence>
<dbReference type="Proteomes" id="UP000839616">
    <property type="component" value="Unassembled WGS sequence"/>
</dbReference>
<accession>A0A0D6GPN3</accession>
<dbReference type="EMBL" id="AAIGQE010000035">
    <property type="protein sequence ID" value="ECE0298347.1"/>
    <property type="molecule type" value="Genomic_DNA"/>
</dbReference>
<dbReference type="eggNOG" id="ENOG503391T">
    <property type="taxonomic scope" value="Bacteria"/>
</dbReference>
<dbReference type="EMBL" id="AAHIDF010000055">
    <property type="protein sequence ID" value="EBW3631234.1"/>
    <property type="molecule type" value="Genomic_DNA"/>
</dbReference>
<organism evidence="16">
    <name type="scientific">Salmonella typhimurium</name>
    <dbReference type="NCBI Taxonomy" id="90371"/>
    <lineage>
        <taxon>Bacteria</taxon>
        <taxon>Pseudomonadati</taxon>
        <taxon>Pseudomonadota</taxon>
        <taxon>Gammaproteobacteria</taxon>
        <taxon>Enterobacterales</taxon>
        <taxon>Enterobacteriaceae</taxon>
        <taxon>Salmonella</taxon>
    </lineage>
</organism>
<reference evidence="10" key="7">
    <citation type="submission" date="2018-08" db="EMBL/GenBank/DDBJ databases">
        <authorList>
            <consortium name="PulseNet: The National Subtyping Network for Foodborne Disease Surveillance"/>
            <person name="Tarr C.L."/>
            <person name="Trees E."/>
            <person name="Katz L.S."/>
            <person name="Carleton-Romer H.A."/>
            <person name="Stroika S."/>
            <person name="Kucerova Z."/>
            <person name="Roache K.F."/>
            <person name="Sabol A.L."/>
            <person name="Besser J."/>
            <person name="Gerner-Smidt P."/>
        </authorList>
    </citation>
    <scope>NUCLEOTIDE SEQUENCE [LARGE SCALE GENOMIC DNA]</scope>
    <source>
        <strain evidence="10">PNUSAS008736</strain>
        <strain evidence="14">PNUSAS016739</strain>
    </source>
</reference>
<accession>A0A0F7J547</accession>
<sequence>MKNTALGKFIFIVGTALLLGGCSGMVMPPYATHGTSVGIIAPAGGYSEWHTDSRNHTTGDSHSQSQGNCTQSEDSQLNENGLTRTHQSNCNTRSQTHSSSTSKTRSSSVGFSVGGPVGASIGLIKQMESMNRAPANDMSSNEMFKNFGF</sequence>
<dbReference type="KEGG" id="seni:CY43_05240"/>
<evidence type="ECO:0000313" key="21">
    <source>
        <dbReference type="Proteomes" id="UP000054461"/>
    </source>
</evidence>
<dbReference type="EMBL" id="AAHDPU010000053">
    <property type="protein sequence ID" value="EBU9275307.1"/>
    <property type="molecule type" value="Genomic_DNA"/>
</dbReference>
<dbReference type="EMBL" id="DAASDR010000105">
    <property type="protein sequence ID" value="HAE5078936.1"/>
    <property type="molecule type" value="Genomic_DNA"/>
</dbReference>
<dbReference type="Proteomes" id="UP000839909">
    <property type="component" value="Unassembled WGS sequence"/>
</dbReference>
<proteinExistence type="predicted"/>
<reference evidence="16" key="3">
    <citation type="journal article" date="2018" name="Genome Biol.">
        <title>SKESA: strategic k-mer extension for scrupulous assemblies.</title>
        <authorList>
            <person name="Souvorov A."/>
            <person name="Agarwala R."/>
            <person name="Lipman D.J."/>
        </authorList>
    </citation>
    <scope>NUCLEOTIDE SEQUENCE</scope>
    <source>
        <strain evidence="16">1707</strain>
        <strain evidence="15">Salmonella enterica</strain>
    </source>
</reference>
<dbReference type="EMBL" id="RVDJ01000037">
    <property type="protein sequence ID" value="MLP88277.1"/>
    <property type="molecule type" value="Genomic_DNA"/>
</dbReference>
<dbReference type="PROSITE" id="PS51257">
    <property type="entry name" value="PROKAR_LIPOPROTEIN"/>
    <property type="match status" value="1"/>
</dbReference>
<dbReference type="EMBL" id="CP011428">
    <property type="protein sequence ID" value="AKH06654.1"/>
    <property type="molecule type" value="Genomic_DNA"/>
</dbReference>
<dbReference type="EMBL" id="DAAFPQ010000015">
    <property type="protein sequence ID" value="HAB0972390.1"/>
    <property type="molecule type" value="Genomic_DNA"/>
</dbReference>
<dbReference type="Proteomes" id="UP000839911">
    <property type="component" value="Unassembled WGS sequence"/>
</dbReference>
<name>A0A0D6GPN3_SALTM</name>
<dbReference type="EMBL" id="AAKRET010000046">
    <property type="protein sequence ID" value="ECU8356741.1"/>
    <property type="molecule type" value="Genomic_DNA"/>
</dbReference>
<evidence type="ECO:0000313" key="12">
    <source>
        <dbReference type="EMBL" id="ECW0642818.1"/>
    </source>
</evidence>
<dbReference type="Proteomes" id="UP000839908">
    <property type="component" value="Unassembled WGS sequence"/>
</dbReference>
<gene>
    <name evidence="11" type="ORF">AAB27_24170</name>
    <name evidence="18" type="ORF">AU613_26540</name>
    <name evidence="13" type="ORF">AVC05_20785</name>
    <name evidence="10" type="ORF">B1P38_24890</name>
    <name evidence="8" type="ORF">CE70_24980</name>
    <name evidence="14" type="ORF">CFF59_09230</name>
    <name evidence="17" type="ORF">DD95_21265</name>
    <name evidence="3" type="ORF">DMO92_25245</name>
    <name evidence="4" type="ORF">DPF41_24610</name>
    <name evidence="5" type="ORF">DPS76_22895</name>
    <name evidence="19" type="ORF">DRM14_23795</name>
    <name evidence="6" type="ORF">DU071_25050</name>
    <name evidence="9" type="ORF">E0935_25885</name>
    <name evidence="7" type="ORF">EER35_24600</name>
    <name evidence="12" type="ORF">F3R12_23780</name>
    <name evidence="16" type="ORF">G4G62_004692</name>
    <name evidence="15" type="ORF">GB466_17750</name>
    <name evidence="2" type="ORF">SE14_01088</name>
</gene>
<evidence type="ECO:0000313" key="11">
    <source>
        <dbReference type="EMBL" id="ECV8763958.1"/>
    </source>
</evidence>
<dbReference type="EMBL" id="AAHIPE010000039">
    <property type="protein sequence ID" value="EBW5465251.1"/>
    <property type="molecule type" value="Genomic_DNA"/>
</dbReference>
<dbReference type="Proteomes" id="UP000338496">
    <property type="component" value="Unassembled WGS sequence"/>
</dbReference>
<dbReference type="EMBL" id="AALDNI010000058">
    <property type="protein sequence ID" value="ECY5343645.1"/>
    <property type="molecule type" value="Genomic_DNA"/>
</dbReference>
<reference evidence="2 20" key="2">
    <citation type="journal article" date="2015" name="Genome Announc.">
        <title>Complete Genome Sequencing of a Multidrug-Resistant and Human-Invasive Salmonella enterica Serovar Typhimurium Strain of the Emerging Sequence Type 213 Genotype.</title>
        <authorList>
            <person name="Calva E."/>
            <person name="Silva C."/>
            <person name="Zaidi M.B."/>
            <person name="Sanchez-Flores A."/>
            <person name="Estrada K."/>
            <person name="Silva G.G."/>
            <person name="Soto-Jimenez L.M."/>
            <person name="Wiesner M."/>
            <person name="Fernandez-Mora M."/>
            <person name="Edwards R.A."/>
            <person name="Vinuesa P."/>
        </authorList>
    </citation>
    <scope>NUCLEOTIDE SEQUENCE [LARGE SCALE GENOMIC DNA]</scope>
    <source>
        <strain evidence="2 20">YU39</strain>
    </source>
</reference>
<dbReference type="OMA" id="MPPCATH"/>
<dbReference type="EMBL" id="AAIKGB010000069">
    <property type="protein sequence ID" value="ECF1546633.1"/>
    <property type="molecule type" value="Genomic_DNA"/>
</dbReference>
<dbReference type="Proteomes" id="UP000054461">
    <property type="component" value="Unassembled WGS sequence"/>
</dbReference>
<dbReference type="AlphaFoldDB" id="A0A0D6GPN3"/>
<evidence type="ECO:0000313" key="6">
    <source>
        <dbReference type="EMBL" id="EBY1705135.1"/>
    </source>
</evidence>
<evidence type="ECO:0000313" key="22">
    <source>
        <dbReference type="Proteomes" id="UP000338496"/>
    </source>
</evidence>
<evidence type="ECO:0000313" key="4">
    <source>
        <dbReference type="EMBL" id="EBW3631234.1"/>
    </source>
</evidence>
<evidence type="ECO:0000313" key="18">
    <source>
        <dbReference type="EMBL" id="MIT52376.1"/>
    </source>
</evidence>
<dbReference type="Proteomes" id="UP000839907">
    <property type="component" value="Unassembled WGS sequence"/>
</dbReference>
<evidence type="ECO:0000313" key="2">
    <source>
        <dbReference type="EMBL" id="AKH06654.1"/>
    </source>
</evidence>
<evidence type="ECO:0000313" key="20">
    <source>
        <dbReference type="Proteomes" id="UP000034636"/>
    </source>
</evidence>
<evidence type="ECO:0000313" key="13">
    <source>
        <dbReference type="EMBL" id="ECY5343645.1"/>
    </source>
</evidence>
<feature type="compositionally biased region" description="Low complexity" evidence="1">
    <location>
        <begin position="92"/>
        <end position="111"/>
    </location>
</feature>
<dbReference type="EMBL" id="AAHRYM010000082">
    <property type="protein sequence ID" value="EBZ6924130.1"/>
    <property type="molecule type" value="Genomic_DNA"/>
</dbReference>
<dbReference type="EMBL" id="RSUA01000125">
    <property type="protein sequence ID" value="MIT52376.1"/>
    <property type="molecule type" value="Genomic_DNA"/>
</dbReference>
<evidence type="ECO:0000313" key="9">
    <source>
        <dbReference type="EMBL" id="ECF1546633.1"/>
    </source>
</evidence>
<dbReference type="Proteomes" id="UP000034636">
    <property type="component" value="Chromosome"/>
</dbReference>
<evidence type="ECO:0000256" key="1">
    <source>
        <dbReference type="SAM" id="MobiDB-lite"/>
    </source>
</evidence>
<evidence type="ECO:0000313" key="19">
    <source>
        <dbReference type="EMBL" id="MLP88277.1"/>
    </source>
</evidence>
<evidence type="ECO:0000313" key="5">
    <source>
        <dbReference type="EMBL" id="EBW5465251.1"/>
    </source>
</evidence>